<proteinExistence type="predicted"/>
<comment type="caution">
    <text evidence="3">The sequence shown here is derived from an EMBL/GenBank/DDBJ whole genome shotgun (WGS) entry which is preliminary data.</text>
</comment>
<dbReference type="RefSeq" id="WP_168972107.1">
    <property type="nucleotide sequence ID" value="NZ_JABAGG010000006.1"/>
</dbReference>
<evidence type="ECO:0000313" key="4">
    <source>
        <dbReference type="Proteomes" id="UP000246114"/>
    </source>
</evidence>
<feature type="coiled-coil region" evidence="1">
    <location>
        <begin position="245"/>
        <end position="284"/>
    </location>
</feature>
<gene>
    <name evidence="3" type="ORF">DBY38_12670</name>
</gene>
<accession>A0A316M5K2</accession>
<name>A0A316M5K2_9CLOT</name>
<dbReference type="EMBL" id="QAMZ01000053">
    <property type="protein sequence ID" value="PWL51793.1"/>
    <property type="molecule type" value="Genomic_DNA"/>
</dbReference>
<dbReference type="AlphaFoldDB" id="A0A316M5K2"/>
<reference evidence="3 4" key="1">
    <citation type="submission" date="2018-03" db="EMBL/GenBank/DDBJ databases">
        <title>The uncultured portion of the human microbiome is neutrally assembled.</title>
        <authorList>
            <person name="Jeraldo P."/>
            <person name="Boardman L."/>
            <person name="White B.A."/>
            <person name="Nelson H."/>
            <person name="Goldenfeld N."/>
            <person name="Chia N."/>
        </authorList>
    </citation>
    <scope>NUCLEOTIDE SEQUENCE [LARGE SCALE GENOMIC DNA]</scope>
    <source>
        <strain evidence="3">CIM:MAG 903</strain>
    </source>
</reference>
<evidence type="ECO:0000256" key="1">
    <source>
        <dbReference type="SAM" id="Coils"/>
    </source>
</evidence>
<evidence type="ECO:0000256" key="2">
    <source>
        <dbReference type="SAM" id="MobiDB-lite"/>
    </source>
</evidence>
<evidence type="ECO:0000313" key="3">
    <source>
        <dbReference type="EMBL" id="PWL51793.1"/>
    </source>
</evidence>
<sequence length="348" mass="40868">MIKINRKDRRKQEREESKKDRKRKKEINAMISNDLKVSNVNKYDNSLMALQSEQAKFIAEISRKQADKIVTNRLEEMQSILDRCITAFLIETFPEYSWSEIAKEEDRLAEIMEEDAEKYVYITGGSESMVTKKIKDLEAKTEERCKELIERGFNQQRIIENLKVEFKELSTAMAAVAYKKVKSSLDETIKDINEYLNQNEKTIQSKDTELNVKYIAKTFKVGEKLARKCYEQWKEEYCKSKLTPAEIEELRKEIKEKNQEKAKRKQEKLKKDSKKEEVKEEKKLSKLKVVKKVMEVEGEFGKYVIDGNVITKGEEKFNSIADIEKYEKAEIEKFAKQMAELREVAGMA</sequence>
<keyword evidence="1" id="KW-0175">Coiled coil</keyword>
<protein>
    <submittedName>
        <fullName evidence="3">Uncharacterized protein</fullName>
    </submittedName>
</protein>
<feature type="region of interest" description="Disordered" evidence="2">
    <location>
        <begin position="1"/>
        <end position="25"/>
    </location>
</feature>
<feature type="compositionally biased region" description="Basic and acidic residues" evidence="2">
    <location>
        <begin position="10"/>
        <end position="19"/>
    </location>
</feature>
<dbReference type="Proteomes" id="UP000246114">
    <property type="component" value="Unassembled WGS sequence"/>
</dbReference>
<organism evidence="3 4">
    <name type="scientific">Clostridium cadaveris</name>
    <dbReference type="NCBI Taxonomy" id="1529"/>
    <lineage>
        <taxon>Bacteria</taxon>
        <taxon>Bacillati</taxon>
        <taxon>Bacillota</taxon>
        <taxon>Clostridia</taxon>
        <taxon>Eubacteriales</taxon>
        <taxon>Clostridiaceae</taxon>
        <taxon>Clostridium</taxon>
    </lineage>
</organism>